<dbReference type="AlphaFoldDB" id="A0A0N1FRL0"/>
<accession>A0A0N1FRL0</accession>
<dbReference type="EMBL" id="JUFX02000014">
    <property type="protein sequence ID" value="KPH88649.1"/>
    <property type="molecule type" value="Genomic_DNA"/>
</dbReference>
<name>A0A0N1FRL0_9PROT</name>
<dbReference type="Proteomes" id="UP000031553">
    <property type="component" value="Unassembled WGS sequence"/>
</dbReference>
<proteinExistence type="predicted"/>
<evidence type="ECO:0000313" key="1">
    <source>
        <dbReference type="EMBL" id="KPH88649.1"/>
    </source>
</evidence>
<protein>
    <submittedName>
        <fullName evidence="1">Uncharacterized protein</fullName>
    </submittedName>
</protein>
<sequence>MAADELTGLIRYLGQEDWQECFGEVLADHIGPALEAGDISFEDLVEMISPDVAMTLWGCALACMKSRTSDPARA</sequence>
<comment type="caution">
    <text evidence="1">The sequence shown here is derived from an EMBL/GenBank/DDBJ whole genome shotgun (WGS) entry which is preliminary data.</text>
</comment>
<evidence type="ECO:0000313" key="2">
    <source>
        <dbReference type="Proteomes" id="UP000031553"/>
    </source>
</evidence>
<reference evidence="1 2" key="1">
    <citation type="submission" date="2015-07" db="EMBL/GenBank/DDBJ databases">
        <title>Draft Genome Sequence of Komagataeibacter intermedius Strain AF2, Isolated from Kombucha Tea.</title>
        <authorList>
            <person name="Santos R.A."/>
            <person name="Berretta A.A."/>
            <person name="Barud H.S."/>
            <person name="Ribeiro S.J."/>
            <person name="Gonzalez-Garcia L.N."/>
            <person name="Zucchi T.D."/>
            <person name="Goldman G.H."/>
            <person name="Riano-Pachon D.M."/>
        </authorList>
    </citation>
    <scope>NUCLEOTIDE SEQUENCE [LARGE SCALE GENOMIC DNA]</scope>
    <source>
        <strain evidence="1 2">AF2</strain>
    </source>
</reference>
<organism evidence="1 2">
    <name type="scientific">Komagataeibacter intermedius AF2</name>
    <dbReference type="NCBI Taxonomy" id="1458464"/>
    <lineage>
        <taxon>Bacteria</taxon>
        <taxon>Pseudomonadati</taxon>
        <taxon>Pseudomonadota</taxon>
        <taxon>Alphaproteobacteria</taxon>
        <taxon>Acetobacterales</taxon>
        <taxon>Acetobacteraceae</taxon>
        <taxon>Komagataeibacter</taxon>
    </lineage>
</organism>
<gene>
    <name evidence="1" type="ORF">GLUCOINTEAF2_0203715</name>
</gene>